<sequence>MILIVCCLVNVDRMAPKRISTSAAPAMSQVAIRKVVADSVSTALEAQVATMANADNTTRNTGQGETPLHVCTEDCKVKFATGTLTEEALSWWNSFAQPIRIEEAYKITWSEFNKAPYNKRSIVSPETRIKELAILCPLWGAKFLRKLMESISLGGYPEAVERNFTASKASNFGGKP</sequence>
<accession>A0ABQ5ELG0</accession>
<name>A0ABQ5ELG0_9ASTR</name>
<evidence type="ECO:0008006" key="3">
    <source>
        <dbReference type="Google" id="ProtNLM"/>
    </source>
</evidence>
<reference evidence="1" key="1">
    <citation type="journal article" date="2022" name="Int. J. Mol. Sci.">
        <title>Draft Genome of Tanacetum Coccineum: Genomic Comparison of Closely Related Tanacetum-Family Plants.</title>
        <authorList>
            <person name="Yamashiro T."/>
            <person name="Shiraishi A."/>
            <person name="Nakayama K."/>
            <person name="Satake H."/>
        </authorList>
    </citation>
    <scope>NUCLEOTIDE SEQUENCE</scope>
</reference>
<protein>
    <recommendedName>
        <fullName evidence="3">Reverse transcriptase domain-containing protein</fullName>
    </recommendedName>
</protein>
<evidence type="ECO:0000313" key="2">
    <source>
        <dbReference type="Proteomes" id="UP001151760"/>
    </source>
</evidence>
<comment type="caution">
    <text evidence="1">The sequence shown here is derived from an EMBL/GenBank/DDBJ whole genome shotgun (WGS) entry which is preliminary data.</text>
</comment>
<evidence type="ECO:0000313" key="1">
    <source>
        <dbReference type="EMBL" id="GJT51608.1"/>
    </source>
</evidence>
<proteinExistence type="predicted"/>
<reference evidence="1" key="2">
    <citation type="submission" date="2022-01" db="EMBL/GenBank/DDBJ databases">
        <authorList>
            <person name="Yamashiro T."/>
            <person name="Shiraishi A."/>
            <person name="Satake H."/>
            <person name="Nakayama K."/>
        </authorList>
    </citation>
    <scope>NUCLEOTIDE SEQUENCE</scope>
</reference>
<keyword evidence="2" id="KW-1185">Reference proteome</keyword>
<organism evidence="1 2">
    <name type="scientific">Tanacetum coccineum</name>
    <dbReference type="NCBI Taxonomy" id="301880"/>
    <lineage>
        <taxon>Eukaryota</taxon>
        <taxon>Viridiplantae</taxon>
        <taxon>Streptophyta</taxon>
        <taxon>Embryophyta</taxon>
        <taxon>Tracheophyta</taxon>
        <taxon>Spermatophyta</taxon>
        <taxon>Magnoliopsida</taxon>
        <taxon>eudicotyledons</taxon>
        <taxon>Gunneridae</taxon>
        <taxon>Pentapetalae</taxon>
        <taxon>asterids</taxon>
        <taxon>campanulids</taxon>
        <taxon>Asterales</taxon>
        <taxon>Asteraceae</taxon>
        <taxon>Asteroideae</taxon>
        <taxon>Anthemideae</taxon>
        <taxon>Anthemidinae</taxon>
        <taxon>Tanacetum</taxon>
    </lineage>
</organism>
<gene>
    <name evidence="1" type="ORF">Tco_0977765</name>
</gene>
<dbReference type="EMBL" id="BQNB010016422">
    <property type="protein sequence ID" value="GJT51608.1"/>
    <property type="molecule type" value="Genomic_DNA"/>
</dbReference>
<dbReference type="Proteomes" id="UP001151760">
    <property type="component" value="Unassembled WGS sequence"/>
</dbReference>